<dbReference type="Gene3D" id="3.90.79.10">
    <property type="entry name" value="Nucleoside Triphosphate Pyrophosphohydrolase"/>
    <property type="match status" value="1"/>
</dbReference>
<gene>
    <name evidence="5" type="ORF">QK289_09325</name>
</gene>
<dbReference type="RefSeq" id="WP_014970298.1">
    <property type="nucleotide sequence ID" value="NZ_JASBQV010000012.1"/>
</dbReference>
<comment type="caution">
    <text evidence="5">The sequence shown here is derived from an EMBL/GenBank/DDBJ whole genome shotgun (WGS) entry which is preliminary data.</text>
</comment>
<accession>A0ABT6R2P2</accession>
<keyword evidence="6" id="KW-1185">Reference proteome</keyword>
<keyword evidence="2" id="KW-0378">Hydrolase</keyword>
<dbReference type="PROSITE" id="PS51462">
    <property type="entry name" value="NUDIX"/>
    <property type="match status" value="1"/>
</dbReference>
<evidence type="ECO:0000256" key="2">
    <source>
        <dbReference type="ARBA" id="ARBA00022801"/>
    </source>
</evidence>
<evidence type="ECO:0000313" key="6">
    <source>
        <dbReference type="Proteomes" id="UP001243286"/>
    </source>
</evidence>
<evidence type="ECO:0000259" key="4">
    <source>
        <dbReference type="PROSITE" id="PS51462"/>
    </source>
</evidence>
<dbReference type="PRINTS" id="PR00502">
    <property type="entry name" value="NUDIXFAMILY"/>
</dbReference>
<dbReference type="Pfam" id="PF00293">
    <property type="entry name" value="NUDIX"/>
    <property type="match status" value="1"/>
</dbReference>
<dbReference type="SUPFAM" id="SSF55811">
    <property type="entry name" value="Nudix"/>
    <property type="match status" value="1"/>
</dbReference>
<evidence type="ECO:0000313" key="5">
    <source>
        <dbReference type="EMBL" id="MDI3235206.1"/>
    </source>
</evidence>
<dbReference type="Proteomes" id="UP001243286">
    <property type="component" value="Unassembled WGS sequence"/>
</dbReference>
<dbReference type="InterPro" id="IPR020476">
    <property type="entry name" value="Nudix_hydrolase"/>
</dbReference>
<evidence type="ECO:0000256" key="1">
    <source>
        <dbReference type="ARBA" id="ARBA00001946"/>
    </source>
</evidence>
<sequence>MYRYTLCLIRKADQWLLLNRQKQPAMGMWNGVGGKIEAGESPADSVIRETFEETGLTIPDVQFAGTILLRAEETAGIYLFLADLPSDQQLTTPFATREGILDWKRLDWILEPDNIGVISNLKAYLPRVLEQTTLQQHTFEYDGHRLLDYHVVPLEQEIR</sequence>
<dbReference type="PANTHER" id="PTHR43222">
    <property type="entry name" value="NUDIX HYDROLASE 23"/>
    <property type="match status" value="1"/>
</dbReference>
<protein>
    <submittedName>
        <fullName evidence="5">8-oxo-dGTP diphosphatase</fullName>
    </submittedName>
</protein>
<dbReference type="InterPro" id="IPR000086">
    <property type="entry name" value="NUDIX_hydrolase_dom"/>
</dbReference>
<reference evidence="5 6" key="1">
    <citation type="submission" date="2023-04" db="EMBL/GenBank/DDBJ databases">
        <title>Antarctic isolates genomes.</title>
        <authorList>
            <person name="Dimov S.G."/>
        </authorList>
    </citation>
    <scope>NUCLEOTIDE SEQUENCE [LARGE SCALE GENOMIC DNA]</scope>
    <source>
        <strain evidence="5 6">AL19</strain>
    </source>
</reference>
<keyword evidence="3" id="KW-0460">Magnesium</keyword>
<dbReference type="PANTHER" id="PTHR43222:SF2">
    <property type="entry name" value="NUDIX HYDROLASE 23, CHLOROPLASTIC"/>
    <property type="match status" value="1"/>
</dbReference>
<feature type="domain" description="Nudix hydrolase" evidence="4">
    <location>
        <begin position="1"/>
        <end position="130"/>
    </location>
</feature>
<name>A0ABT6R2P2_9BACL</name>
<organism evidence="5 6">
    <name type="scientific">Exiguobacterium antarcticum</name>
    <dbReference type="NCBI Taxonomy" id="132920"/>
    <lineage>
        <taxon>Bacteria</taxon>
        <taxon>Bacillati</taxon>
        <taxon>Bacillota</taxon>
        <taxon>Bacilli</taxon>
        <taxon>Bacillales</taxon>
        <taxon>Bacillales Family XII. Incertae Sedis</taxon>
        <taxon>Exiguobacterium</taxon>
    </lineage>
</organism>
<comment type="cofactor">
    <cofactor evidence="1">
        <name>Mg(2+)</name>
        <dbReference type="ChEBI" id="CHEBI:18420"/>
    </cofactor>
</comment>
<dbReference type="InterPro" id="IPR015797">
    <property type="entry name" value="NUDIX_hydrolase-like_dom_sf"/>
</dbReference>
<dbReference type="EMBL" id="JASBQV010000012">
    <property type="protein sequence ID" value="MDI3235206.1"/>
    <property type="molecule type" value="Genomic_DNA"/>
</dbReference>
<evidence type="ECO:0000256" key="3">
    <source>
        <dbReference type="ARBA" id="ARBA00022842"/>
    </source>
</evidence>
<dbReference type="CDD" id="cd18886">
    <property type="entry name" value="NUDIX_MutT_Nudt1"/>
    <property type="match status" value="1"/>
</dbReference>
<proteinExistence type="predicted"/>